<dbReference type="Proteomes" id="UP000030853">
    <property type="component" value="Unassembled WGS sequence"/>
</dbReference>
<dbReference type="PRINTS" id="PR00598">
    <property type="entry name" value="HTHMARR"/>
</dbReference>
<comment type="caution">
    <text evidence="2">The sequence shown here is derived from an EMBL/GenBank/DDBJ whole genome shotgun (WGS) entry which is preliminary data.</text>
</comment>
<evidence type="ECO:0000313" key="3">
    <source>
        <dbReference type="Proteomes" id="UP000030853"/>
    </source>
</evidence>
<dbReference type="Pfam" id="PF01047">
    <property type="entry name" value="MarR"/>
    <property type="match status" value="1"/>
</dbReference>
<feature type="domain" description="HTH marR-type" evidence="1">
    <location>
        <begin position="1"/>
        <end position="137"/>
    </location>
</feature>
<dbReference type="PANTHER" id="PTHR39515:SF2">
    <property type="entry name" value="HTH-TYPE TRANSCRIPTIONAL REGULATOR RV0880"/>
    <property type="match status" value="1"/>
</dbReference>
<gene>
    <name evidence="2" type="ORF">QU24_23290</name>
</gene>
<sequence length="142" mass="16053">MMSTRDVSILRNQLTSLSRRLRQESRNTPQSWAKMLILSAIDRLGDGVTPSELANAEQMQSSNLAPLLRVLEDELFIQRLPDNQDRRKVRITLLPAGKAALADNRRLRDEWLSEAIHQQLTPAEQDILFKAGEIAARLAAVK</sequence>
<dbReference type="SMART" id="SM00347">
    <property type="entry name" value="HTH_MARR"/>
    <property type="match status" value="1"/>
</dbReference>
<dbReference type="PROSITE" id="PS50995">
    <property type="entry name" value="HTH_MARR_2"/>
    <property type="match status" value="1"/>
</dbReference>
<dbReference type="EMBL" id="JTJJ01000115">
    <property type="protein sequence ID" value="KHJ65693.1"/>
    <property type="molecule type" value="Genomic_DNA"/>
</dbReference>
<accession>A0A0B1QY58</accession>
<dbReference type="InterPro" id="IPR000835">
    <property type="entry name" value="HTH_MarR-typ"/>
</dbReference>
<organism evidence="2 3">
    <name type="scientific">Pantoea rodasii</name>
    <dbReference type="NCBI Taxonomy" id="1076549"/>
    <lineage>
        <taxon>Bacteria</taxon>
        <taxon>Pseudomonadati</taxon>
        <taxon>Pseudomonadota</taxon>
        <taxon>Gammaproteobacteria</taxon>
        <taxon>Enterobacterales</taxon>
        <taxon>Erwiniaceae</taxon>
        <taxon>Pantoea</taxon>
    </lineage>
</organism>
<name>A0A0B1QY58_9GAMM</name>
<dbReference type="InterPro" id="IPR052526">
    <property type="entry name" value="HTH-type_Bedaq_tolerance"/>
</dbReference>
<dbReference type="InterPro" id="IPR036390">
    <property type="entry name" value="WH_DNA-bd_sf"/>
</dbReference>
<dbReference type="Gene3D" id="1.10.10.10">
    <property type="entry name" value="Winged helix-like DNA-binding domain superfamily/Winged helix DNA-binding domain"/>
    <property type="match status" value="1"/>
</dbReference>
<evidence type="ECO:0000313" key="2">
    <source>
        <dbReference type="EMBL" id="KHJ65693.1"/>
    </source>
</evidence>
<dbReference type="InterPro" id="IPR036388">
    <property type="entry name" value="WH-like_DNA-bd_sf"/>
</dbReference>
<dbReference type="Gene3D" id="1.10.287.100">
    <property type="match status" value="1"/>
</dbReference>
<reference evidence="2 3" key="1">
    <citation type="submission" date="2014-11" db="EMBL/GenBank/DDBJ databases">
        <title>Genome sequencing of Pantoea rodasii ND03.</title>
        <authorList>
            <person name="Muhamad Yunos N.Y."/>
            <person name="Chan K.-G."/>
        </authorList>
    </citation>
    <scope>NUCLEOTIDE SEQUENCE [LARGE SCALE GENOMIC DNA]</scope>
    <source>
        <strain evidence="2 3">ND03</strain>
    </source>
</reference>
<dbReference type="RefSeq" id="WP_039336100.1">
    <property type="nucleotide sequence ID" value="NZ_JTJJ01000115.1"/>
</dbReference>
<dbReference type="GO" id="GO:0003700">
    <property type="term" value="F:DNA-binding transcription factor activity"/>
    <property type="evidence" value="ECO:0007669"/>
    <property type="project" value="InterPro"/>
</dbReference>
<dbReference type="AlphaFoldDB" id="A0A0B1QY58"/>
<protein>
    <recommendedName>
        <fullName evidence="1">HTH marR-type domain-containing protein</fullName>
    </recommendedName>
</protein>
<proteinExistence type="predicted"/>
<evidence type="ECO:0000259" key="1">
    <source>
        <dbReference type="PROSITE" id="PS50995"/>
    </source>
</evidence>
<dbReference type="SUPFAM" id="SSF46785">
    <property type="entry name" value="Winged helix' DNA-binding domain"/>
    <property type="match status" value="1"/>
</dbReference>
<dbReference type="PANTHER" id="PTHR39515">
    <property type="entry name" value="CONSERVED PROTEIN"/>
    <property type="match status" value="1"/>
</dbReference>